<dbReference type="OrthoDB" id="5671700at2"/>
<dbReference type="PANTHER" id="PTHR30537:SF31">
    <property type="entry name" value="TRANSCRIPTIONAL REGULATOR, LYSR FAMILY"/>
    <property type="match status" value="1"/>
</dbReference>
<evidence type="ECO:0000256" key="1">
    <source>
        <dbReference type="ARBA" id="ARBA00009437"/>
    </source>
</evidence>
<sequence length="306" mass="33981">MSQELKCDLNDLFYYVKVVEHQGFASAGRELGIPKSRLSRRIAQLENRLGVRLIQRSTRRFSVTEIGHTYYMHCKAMLVEAEAAEEAVAMTRSEPRGVVRMSCPIAMLDARVGDMVADFMAMYPHVIVHLEATNRQVDVVAEGFDIAIRVRPPPLQDSDLHMRVLGDRGQCLVASPSLLEVHGTPVVPADLPGLPSLALGLPQSEHAWTLYGPDGALAQIPHQPRLVTRGMRVLCAAALAGVGVVQLPRMMILDHLKNGRLVPVLPQWQPRREIIYAVFASRRGLLPSVRALIDHLAERFEALDED</sequence>
<dbReference type="CDD" id="cd08473">
    <property type="entry name" value="PBP2_CrgA_like_4"/>
    <property type="match status" value="1"/>
</dbReference>
<dbReference type="GO" id="GO:0003700">
    <property type="term" value="F:DNA-binding transcription factor activity"/>
    <property type="evidence" value="ECO:0007669"/>
    <property type="project" value="InterPro"/>
</dbReference>
<dbReference type="GO" id="GO:0043565">
    <property type="term" value="F:sequence-specific DNA binding"/>
    <property type="evidence" value="ECO:0007669"/>
    <property type="project" value="TreeGrafter"/>
</dbReference>
<comment type="similarity">
    <text evidence="1">Belongs to the LysR transcriptional regulatory family.</text>
</comment>
<dbReference type="PROSITE" id="PS50931">
    <property type="entry name" value="HTH_LYSR"/>
    <property type="match status" value="1"/>
</dbReference>
<dbReference type="Pfam" id="PF03466">
    <property type="entry name" value="LysR_substrate"/>
    <property type="match status" value="1"/>
</dbReference>
<dbReference type="Gene3D" id="1.10.10.10">
    <property type="entry name" value="Winged helix-like DNA-binding domain superfamily/Winged helix DNA-binding domain"/>
    <property type="match status" value="1"/>
</dbReference>
<comment type="caution">
    <text evidence="6">The sequence shown here is derived from an EMBL/GenBank/DDBJ whole genome shotgun (WGS) entry which is preliminary data.</text>
</comment>
<dbReference type="InterPro" id="IPR036388">
    <property type="entry name" value="WH-like_DNA-bd_sf"/>
</dbReference>
<name>A0A4R3VH98_9BURK</name>
<proteinExistence type="inferred from homology"/>
<evidence type="ECO:0000259" key="5">
    <source>
        <dbReference type="PROSITE" id="PS50931"/>
    </source>
</evidence>
<evidence type="ECO:0000256" key="3">
    <source>
        <dbReference type="ARBA" id="ARBA00023125"/>
    </source>
</evidence>
<organism evidence="6 7">
    <name type="scientific">Paracandidimonas soli</name>
    <dbReference type="NCBI Taxonomy" id="1917182"/>
    <lineage>
        <taxon>Bacteria</taxon>
        <taxon>Pseudomonadati</taxon>
        <taxon>Pseudomonadota</taxon>
        <taxon>Betaproteobacteria</taxon>
        <taxon>Burkholderiales</taxon>
        <taxon>Alcaligenaceae</taxon>
        <taxon>Paracandidimonas</taxon>
    </lineage>
</organism>
<gene>
    <name evidence="6" type="ORF">EV686_101551</name>
</gene>
<keyword evidence="3" id="KW-0238">DNA-binding</keyword>
<evidence type="ECO:0000256" key="2">
    <source>
        <dbReference type="ARBA" id="ARBA00023015"/>
    </source>
</evidence>
<dbReference type="GO" id="GO:0006351">
    <property type="term" value="P:DNA-templated transcription"/>
    <property type="evidence" value="ECO:0007669"/>
    <property type="project" value="TreeGrafter"/>
</dbReference>
<feature type="domain" description="HTH lysR-type" evidence="5">
    <location>
        <begin position="8"/>
        <end position="64"/>
    </location>
</feature>
<dbReference type="AlphaFoldDB" id="A0A4R3VH98"/>
<keyword evidence="7" id="KW-1185">Reference proteome</keyword>
<dbReference type="SUPFAM" id="SSF53850">
    <property type="entry name" value="Periplasmic binding protein-like II"/>
    <property type="match status" value="1"/>
</dbReference>
<dbReference type="Proteomes" id="UP000294692">
    <property type="component" value="Unassembled WGS sequence"/>
</dbReference>
<dbReference type="InterPro" id="IPR005119">
    <property type="entry name" value="LysR_subst-bd"/>
</dbReference>
<dbReference type="InterPro" id="IPR036390">
    <property type="entry name" value="WH_DNA-bd_sf"/>
</dbReference>
<dbReference type="InterPro" id="IPR000847">
    <property type="entry name" value="LysR_HTH_N"/>
</dbReference>
<protein>
    <submittedName>
        <fullName evidence="6">LysR family transcriptional regulator</fullName>
    </submittedName>
</protein>
<keyword evidence="2" id="KW-0805">Transcription regulation</keyword>
<dbReference type="Gene3D" id="3.40.190.290">
    <property type="match status" value="1"/>
</dbReference>
<dbReference type="NCBIfam" id="NF011573">
    <property type="entry name" value="PRK14997.1"/>
    <property type="match status" value="1"/>
</dbReference>
<reference evidence="6 7" key="1">
    <citation type="submission" date="2019-03" db="EMBL/GenBank/DDBJ databases">
        <title>Genomic Encyclopedia of Type Strains, Phase IV (KMG-IV): sequencing the most valuable type-strain genomes for metagenomic binning, comparative biology and taxonomic classification.</title>
        <authorList>
            <person name="Goeker M."/>
        </authorList>
    </citation>
    <scope>NUCLEOTIDE SEQUENCE [LARGE SCALE GENOMIC DNA]</scope>
    <source>
        <strain evidence="6 7">DSM 100048</strain>
    </source>
</reference>
<accession>A0A4R3VH98</accession>
<evidence type="ECO:0000256" key="4">
    <source>
        <dbReference type="ARBA" id="ARBA00023163"/>
    </source>
</evidence>
<dbReference type="RefSeq" id="WP_132473226.1">
    <property type="nucleotide sequence ID" value="NZ_JBHRVM010000001.1"/>
</dbReference>
<evidence type="ECO:0000313" key="6">
    <source>
        <dbReference type="EMBL" id="TCV03089.1"/>
    </source>
</evidence>
<evidence type="ECO:0000313" key="7">
    <source>
        <dbReference type="Proteomes" id="UP000294692"/>
    </source>
</evidence>
<dbReference type="SUPFAM" id="SSF46785">
    <property type="entry name" value="Winged helix' DNA-binding domain"/>
    <property type="match status" value="1"/>
</dbReference>
<keyword evidence="4" id="KW-0804">Transcription</keyword>
<dbReference type="Pfam" id="PF00126">
    <property type="entry name" value="HTH_1"/>
    <property type="match status" value="1"/>
</dbReference>
<dbReference type="EMBL" id="SMBX01000001">
    <property type="protein sequence ID" value="TCV03089.1"/>
    <property type="molecule type" value="Genomic_DNA"/>
</dbReference>
<dbReference type="PANTHER" id="PTHR30537">
    <property type="entry name" value="HTH-TYPE TRANSCRIPTIONAL REGULATOR"/>
    <property type="match status" value="1"/>
</dbReference>
<dbReference type="FunFam" id="1.10.10.10:FF:000001">
    <property type="entry name" value="LysR family transcriptional regulator"/>
    <property type="match status" value="1"/>
</dbReference>
<dbReference type="InterPro" id="IPR058163">
    <property type="entry name" value="LysR-type_TF_proteobact-type"/>
</dbReference>